<protein>
    <submittedName>
        <fullName evidence="2">Uncharacterized protein</fullName>
    </submittedName>
</protein>
<dbReference type="EMBL" id="JAUJYO010000010">
    <property type="protein sequence ID" value="KAK1306937.1"/>
    <property type="molecule type" value="Genomic_DNA"/>
</dbReference>
<keyword evidence="3" id="KW-1185">Reference proteome</keyword>
<keyword evidence="1" id="KW-0472">Membrane</keyword>
<name>A0AAV9E4E7_ACOCL</name>
<dbReference type="PANTHER" id="PTHR38225:SF4">
    <property type="entry name" value="PROTEIN, PUTATIVE-RELATED"/>
    <property type="match status" value="1"/>
</dbReference>
<evidence type="ECO:0000313" key="2">
    <source>
        <dbReference type="EMBL" id="KAK1306937.1"/>
    </source>
</evidence>
<comment type="caution">
    <text evidence="2">The sequence shown here is derived from an EMBL/GenBank/DDBJ whole genome shotgun (WGS) entry which is preliminary data.</text>
</comment>
<reference evidence="2" key="2">
    <citation type="submission" date="2023-06" db="EMBL/GenBank/DDBJ databases">
        <authorList>
            <person name="Ma L."/>
            <person name="Liu K.-W."/>
            <person name="Li Z."/>
            <person name="Hsiao Y.-Y."/>
            <person name="Qi Y."/>
            <person name="Fu T."/>
            <person name="Tang G."/>
            <person name="Zhang D."/>
            <person name="Sun W.-H."/>
            <person name="Liu D.-K."/>
            <person name="Li Y."/>
            <person name="Chen G.-Z."/>
            <person name="Liu X.-D."/>
            <person name="Liao X.-Y."/>
            <person name="Jiang Y.-T."/>
            <person name="Yu X."/>
            <person name="Hao Y."/>
            <person name="Huang J."/>
            <person name="Zhao X.-W."/>
            <person name="Ke S."/>
            <person name="Chen Y.-Y."/>
            <person name="Wu W.-L."/>
            <person name="Hsu J.-L."/>
            <person name="Lin Y.-F."/>
            <person name="Huang M.-D."/>
            <person name="Li C.-Y."/>
            <person name="Huang L."/>
            <person name="Wang Z.-W."/>
            <person name="Zhao X."/>
            <person name="Zhong W.-Y."/>
            <person name="Peng D.-H."/>
            <person name="Ahmad S."/>
            <person name="Lan S."/>
            <person name="Zhang J.-S."/>
            <person name="Tsai W.-C."/>
            <person name="Van De Peer Y."/>
            <person name="Liu Z.-J."/>
        </authorList>
    </citation>
    <scope>NUCLEOTIDE SEQUENCE</scope>
    <source>
        <strain evidence="2">CP</strain>
        <tissue evidence="2">Leaves</tissue>
    </source>
</reference>
<accession>A0AAV9E4E7</accession>
<evidence type="ECO:0000256" key="1">
    <source>
        <dbReference type="SAM" id="Phobius"/>
    </source>
</evidence>
<organism evidence="2 3">
    <name type="scientific">Acorus calamus</name>
    <name type="common">Sweet flag</name>
    <dbReference type="NCBI Taxonomy" id="4465"/>
    <lineage>
        <taxon>Eukaryota</taxon>
        <taxon>Viridiplantae</taxon>
        <taxon>Streptophyta</taxon>
        <taxon>Embryophyta</taxon>
        <taxon>Tracheophyta</taxon>
        <taxon>Spermatophyta</taxon>
        <taxon>Magnoliopsida</taxon>
        <taxon>Liliopsida</taxon>
        <taxon>Acoraceae</taxon>
        <taxon>Acorus</taxon>
    </lineage>
</organism>
<reference evidence="2" key="1">
    <citation type="journal article" date="2023" name="Nat. Commun.">
        <title>Diploid and tetraploid genomes of Acorus and the evolution of monocots.</title>
        <authorList>
            <person name="Ma L."/>
            <person name="Liu K.W."/>
            <person name="Li Z."/>
            <person name="Hsiao Y.Y."/>
            <person name="Qi Y."/>
            <person name="Fu T."/>
            <person name="Tang G.D."/>
            <person name="Zhang D."/>
            <person name="Sun W.H."/>
            <person name="Liu D.K."/>
            <person name="Li Y."/>
            <person name="Chen G.Z."/>
            <person name="Liu X.D."/>
            <person name="Liao X.Y."/>
            <person name="Jiang Y.T."/>
            <person name="Yu X."/>
            <person name="Hao Y."/>
            <person name="Huang J."/>
            <person name="Zhao X.W."/>
            <person name="Ke S."/>
            <person name="Chen Y.Y."/>
            <person name="Wu W.L."/>
            <person name="Hsu J.L."/>
            <person name="Lin Y.F."/>
            <person name="Huang M.D."/>
            <person name="Li C.Y."/>
            <person name="Huang L."/>
            <person name="Wang Z.W."/>
            <person name="Zhao X."/>
            <person name="Zhong W.Y."/>
            <person name="Peng D.H."/>
            <person name="Ahmad S."/>
            <person name="Lan S."/>
            <person name="Zhang J.S."/>
            <person name="Tsai W.C."/>
            <person name="Van de Peer Y."/>
            <person name="Liu Z.J."/>
        </authorList>
    </citation>
    <scope>NUCLEOTIDE SEQUENCE</scope>
    <source>
        <strain evidence="2">CP</strain>
    </source>
</reference>
<sequence length="125" mass="14063">MTSSLLHSFGLAGPTPRLGVRRCLQTRAQAFGEGKPSMNIVDVNLGTLRERMEQVRVQEKMDRWCRSSNGWYYQSGYDCKLKRERDLHELLQVVELAAGTFGFTILTCTLCLCLVSAAIHLGQLN</sequence>
<gene>
    <name evidence="2" type="ORF">QJS10_CPA10g00955</name>
</gene>
<dbReference type="Proteomes" id="UP001180020">
    <property type="component" value="Unassembled WGS sequence"/>
</dbReference>
<proteinExistence type="predicted"/>
<feature type="transmembrane region" description="Helical" evidence="1">
    <location>
        <begin position="90"/>
        <end position="119"/>
    </location>
</feature>
<keyword evidence="1" id="KW-0812">Transmembrane</keyword>
<dbReference type="PANTHER" id="PTHR38225">
    <property type="entry name" value="PROTEIN, PUTATIVE-RELATED"/>
    <property type="match status" value="1"/>
</dbReference>
<dbReference type="AlphaFoldDB" id="A0AAV9E4E7"/>
<keyword evidence="1" id="KW-1133">Transmembrane helix</keyword>
<evidence type="ECO:0000313" key="3">
    <source>
        <dbReference type="Proteomes" id="UP001180020"/>
    </source>
</evidence>